<keyword evidence="1" id="KW-0833">Ubl conjugation pathway</keyword>
<accession>A0AAU9SGI7</accession>
<dbReference type="EMBL" id="OU466861">
    <property type="protein sequence ID" value="CAH2065543.1"/>
    <property type="molecule type" value="Genomic_DNA"/>
</dbReference>
<feature type="domain" description="Peptidase C19 ubiquitin carboxyl-terminal hydrolase" evidence="4">
    <location>
        <begin position="48"/>
        <end position="288"/>
    </location>
</feature>
<feature type="region of interest" description="Disordered" evidence="3">
    <location>
        <begin position="1"/>
        <end position="46"/>
    </location>
</feature>
<keyword evidence="6" id="KW-1185">Reference proteome</keyword>
<dbReference type="Proteomes" id="UP000836841">
    <property type="component" value="Chromosome 5"/>
</dbReference>
<gene>
    <name evidence="5" type="ORF">TAV2_LOCUS18277</name>
</gene>
<name>A0AAU9SGI7_THLAR</name>
<evidence type="ECO:0000313" key="6">
    <source>
        <dbReference type="Proteomes" id="UP000836841"/>
    </source>
</evidence>
<protein>
    <recommendedName>
        <fullName evidence="4">Peptidase C19 ubiquitin carboxyl-terminal hydrolase domain-containing protein</fullName>
    </recommendedName>
</protein>
<organism evidence="5 6">
    <name type="scientific">Thlaspi arvense</name>
    <name type="common">Field penny-cress</name>
    <dbReference type="NCBI Taxonomy" id="13288"/>
    <lineage>
        <taxon>Eukaryota</taxon>
        <taxon>Viridiplantae</taxon>
        <taxon>Streptophyta</taxon>
        <taxon>Embryophyta</taxon>
        <taxon>Tracheophyta</taxon>
        <taxon>Spermatophyta</taxon>
        <taxon>Magnoliopsida</taxon>
        <taxon>eudicotyledons</taxon>
        <taxon>Gunneridae</taxon>
        <taxon>Pentapetalae</taxon>
        <taxon>rosids</taxon>
        <taxon>malvids</taxon>
        <taxon>Brassicales</taxon>
        <taxon>Brassicaceae</taxon>
        <taxon>Thlaspideae</taxon>
        <taxon>Thlaspi</taxon>
    </lineage>
</organism>
<dbReference type="PANTHER" id="PTHR22975:SF20">
    <property type="entry name" value="UBIQUITIN CARBOXYL-TERMINAL HYDROLASE-RELATED PROTEIN-RELATED"/>
    <property type="match status" value="1"/>
</dbReference>
<dbReference type="PANTHER" id="PTHR22975">
    <property type="entry name" value="UBIQUITIN SPECIFIC PROTEINASE"/>
    <property type="match status" value="1"/>
</dbReference>
<evidence type="ECO:0000256" key="2">
    <source>
        <dbReference type="ARBA" id="ARBA00022801"/>
    </source>
</evidence>
<dbReference type="Pfam" id="PF00443">
    <property type="entry name" value="UCH"/>
    <property type="match status" value="1"/>
</dbReference>
<evidence type="ECO:0000256" key="1">
    <source>
        <dbReference type="ARBA" id="ARBA00022786"/>
    </source>
</evidence>
<dbReference type="InterPro" id="IPR001394">
    <property type="entry name" value="Peptidase_C19_UCH"/>
</dbReference>
<dbReference type="GO" id="GO:0004843">
    <property type="term" value="F:cysteine-type deubiquitinase activity"/>
    <property type="evidence" value="ECO:0007669"/>
    <property type="project" value="InterPro"/>
</dbReference>
<dbReference type="GO" id="GO:0016579">
    <property type="term" value="P:protein deubiquitination"/>
    <property type="evidence" value="ECO:0007669"/>
    <property type="project" value="InterPro"/>
</dbReference>
<evidence type="ECO:0000259" key="4">
    <source>
        <dbReference type="Pfam" id="PF00443"/>
    </source>
</evidence>
<evidence type="ECO:0000313" key="5">
    <source>
        <dbReference type="EMBL" id="CAH2065543.1"/>
    </source>
</evidence>
<sequence length="331" mass="38082">MVSCGRRPQSTHRQLESSKIQEAEQVEEIEQRIDPEAMKSEEPEEKPNATRVLALDMILKSLWKISVFLSDFLLEFCQATHHSFTEDGEYVVTPSQQLRDFLLSNLSVTHSLEANGVFDFLVTILELLPLWRSENGEEKSLNSKFEVYEVAKKICNRCKMLTEIPVGRSYGIIVSAFEDLTFEKILKFIRITLMMPCDKEMCGKRNYVERMINELPSVFTLALEWENDESGEEIFATISALATEIDVSAIYKYNGVSKFTKYHLVSMVCLHGGQYSCVAFENRNWVIYFGTENEVIGDWDNVLTSFAKLNIRPTLLFFENVMGRGQIIERD</sequence>
<dbReference type="AlphaFoldDB" id="A0AAU9SGI7"/>
<evidence type="ECO:0000256" key="3">
    <source>
        <dbReference type="SAM" id="MobiDB-lite"/>
    </source>
</evidence>
<feature type="compositionally biased region" description="Basic and acidic residues" evidence="3">
    <location>
        <begin position="13"/>
        <end position="22"/>
    </location>
</feature>
<dbReference type="InterPro" id="IPR052398">
    <property type="entry name" value="Ubiquitin_hydrolase_53/54"/>
</dbReference>
<reference evidence="5 6" key="1">
    <citation type="submission" date="2022-03" db="EMBL/GenBank/DDBJ databases">
        <authorList>
            <person name="Nunn A."/>
            <person name="Chopra R."/>
            <person name="Nunn A."/>
            <person name="Contreras Garrido A."/>
        </authorList>
    </citation>
    <scope>NUCLEOTIDE SEQUENCE [LARGE SCALE GENOMIC DNA]</scope>
</reference>
<keyword evidence="2" id="KW-0378">Hydrolase</keyword>
<dbReference type="Gene3D" id="3.90.70.10">
    <property type="entry name" value="Cysteine proteinases"/>
    <property type="match status" value="1"/>
</dbReference>
<feature type="compositionally biased region" description="Basic and acidic residues" evidence="3">
    <location>
        <begin position="29"/>
        <end position="46"/>
    </location>
</feature>
<proteinExistence type="predicted"/>